<dbReference type="RefSeq" id="XP_040723720.1">
    <property type="nucleotide sequence ID" value="XM_040870653.1"/>
</dbReference>
<keyword evidence="1" id="KW-0732">Signal</keyword>
<comment type="caution">
    <text evidence="2">The sequence shown here is derived from an EMBL/GenBank/DDBJ whole genome shotgun (WGS) entry which is preliminary data.</text>
</comment>
<feature type="chain" id="PRO_5012982862" description="Extracellular membrane protein CFEM domain-containing protein" evidence="1">
    <location>
        <begin position="27"/>
        <end position="324"/>
    </location>
</feature>
<keyword evidence="3" id="KW-1185">Reference proteome</keyword>
<feature type="signal peptide" evidence="1">
    <location>
        <begin position="1"/>
        <end position="26"/>
    </location>
</feature>
<dbReference type="EMBL" id="MCFI01000016">
    <property type="protein sequence ID" value="ORY79088.1"/>
    <property type="molecule type" value="Genomic_DNA"/>
</dbReference>
<dbReference type="GeneID" id="63787252"/>
<evidence type="ECO:0000313" key="2">
    <source>
        <dbReference type="EMBL" id="ORY79088.1"/>
    </source>
</evidence>
<reference evidence="2 3" key="1">
    <citation type="submission" date="2016-07" db="EMBL/GenBank/DDBJ databases">
        <title>Pervasive Adenine N6-methylation of Active Genes in Fungi.</title>
        <authorList>
            <consortium name="DOE Joint Genome Institute"/>
            <person name="Mondo S.J."/>
            <person name="Dannebaum R.O."/>
            <person name="Kuo R.C."/>
            <person name="Labutti K."/>
            <person name="Haridas S."/>
            <person name="Kuo A."/>
            <person name="Salamov A."/>
            <person name="Ahrendt S.R."/>
            <person name="Lipzen A."/>
            <person name="Sullivan W."/>
            <person name="Andreopoulos W.B."/>
            <person name="Clum A."/>
            <person name="Lindquist E."/>
            <person name="Daum C."/>
            <person name="Ramamoorthy G.K."/>
            <person name="Gryganskyi A."/>
            <person name="Culley D."/>
            <person name="Magnuson J.K."/>
            <person name="James T.Y."/>
            <person name="O'Malley M.A."/>
            <person name="Stajich J.E."/>
            <person name="Spatafora J.W."/>
            <person name="Visel A."/>
            <person name="Grigoriev I.V."/>
        </authorList>
    </citation>
    <scope>NUCLEOTIDE SEQUENCE [LARGE SCALE GENOMIC DNA]</scope>
    <source>
        <strain evidence="2 3">12-1054</strain>
    </source>
</reference>
<sequence length="324" mass="35869">MASPSGRCSVLLLMLLILFYAPQLNSTRTSGQSVGKKHASSYAGVSTPRSMFKAAGKQPGSETCYAGNFSFLVYKEHAEQRSVPMTDQECINNCRHWLFPPLLTLHECIKVRSKNSCLRSAGLCLSLTRPEIRSINTCLLGGGLCRNTYFYHCSCVMIIHLPHIHNTMRCDLDSMSEKLLRRMKRNSAGVLVEQYDVSAISSVMVSESLCPAKRGHRDGHLPPVCDACHLTPKVIAANDQWNPCFVATAEACLVREYISDLRCFPFPWLSMVERSRLITTADAGGALTLWLAIERALGQNIANEFVNHNMGHLPPAADDQPPET</sequence>
<dbReference type="AlphaFoldDB" id="A0A1Y2F588"/>
<accession>A0A1Y2F588</accession>
<protein>
    <recommendedName>
        <fullName evidence="4">Extracellular membrane protein CFEM domain-containing protein</fullName>
    </recommendedName>
</protein>
<evidence type="ECO:0000313" key="3">
    <source>
        <dbReference type="Proteomes" id="UP000193685"/>
    </source>
</evidence>
<name>A0A1Y2F588_PROLT</name>
<dbReference type="Proteomes" id="UP000193685">
    <property type="component" value="Unassembled WGS sequence"/>
</dbReference>
<proteinExistence type="predicted"/>
<evidence type="ECO:0000256" key="1">
    <source>
        <dbReference type="SAM" id="SignalP"/>
    </source>
</evidence>
<organism evidence="2 3">
    <name type="scientific">Protomyces lactucae-debilis</name>
    <dbReference type="NCBI Taxonomy" id="2754530"/>
    <lineage>
        <taxon>Eukaryota</taxon>
        <taxon>Fungi</taxon>
        <taxon>Dikarya</taxon>
        <taxon>Ascomycota</taxon>
        <taxon>Taphrinomycotina</taxon>
        <taxon>Taphrinomycetes</taxon>
        <taxon>Taphrinales</taxon>
        <taxon>Protomycetaceae</taxon>
        <taxon>Protomyces</taxon>
    </lineage>
</organism>
<evidence type="ECO:0008006" key="4">
    <source>
        <dbReference type="Google" id="ProtNLM"/>
    </source>
</evidence>
<gene>
    <name evidence="2" type="ORF">BCR37DRAFT_388683</name>
</gene>